<reference evidence="2" key="1">
    <citation type="journal article" date="2019" name="Int. J. Syst. Evol. Microbiol.">
        <title>The Global Catalogue of Microorganisms (GCM) 10K type strain sequencing project: providing services to taxonomists for standard genome sequencing and annotation.</title>
        <authorList>
            <consortium name="The Broad Institute Genomics Platform"/>
            <consortium name="The Broad Institute Genome Sequencing Center for Infectious Disease"/>
            <person name="Wu L."/>
            <person name="Ma J."/>
        </authorList>
    </citation>
    <scope>NUCLEOTIDE SEQUENCE [LARGE SCALE GENOMIC DNA]</scope>
    <source>
        <strain evidence="2">CCUG 63830</strain>
    </source>
</reference>
<name>A0ABW1ZHT2_9DEIO</name>
<proteinExistence type="predicted"/>
<comment type="caution">
    <text evidence="1">The sequence shown here is derived from an EMBL/GenBank/DDBJ whole genome shotgun (WGS) entry which is preliminary data.</text>
</comment>
<keyword evidence="2" id="KW-1185">Reference proteome</keyword>
<dbReference type="EMBL" id="JBHSWB010000001">
    <property type="protein sequence ID" value="MFC6659978.1"/>
    <property type="molecule type" value="Genomic_DNA"/>
</dbReference>
<gene>
    <name evidence="1" type="ORF">ACFP90_06155</name>
</gene>
<dbReference type="Proteomes" id="UP001596317">
    <property type="component" value="Unassembled WGS sequence"/>
</dbReference>
<sequence length="168" mass="17707">MPAVFRDAIASALPSADGVRARLLDLPGVAVQALAEYFSARLPEVDVLVALPGAEALAAATASLRGTYLAPFDPVLGLHDLPDMRDVRGRPSAALLTPELTDGSAELQALLHAEHLGWRVQALAAAVERTNGLGRARLEFQGVPLLVPVLLADTPGGLVFERRIPQPE</sequence>
<protein>
    <submittedName>
        <fullName evidence="1">Uncharacterized protein</fullName>
    </submittedName>
</protein>
<dbReference type="RefSeq" id="WP_224610133.1">
    <property type="nucleotide sequence ID" value="NZ_JAIQXV010000013.1"/>
</dbReference>
<accession>A0ABW1ZHT2</accession>
<organism evidence="1 2">
    <name type="scientific">Deinococcus multiflagellatus</name>
    <dbReference type="NCBI Taxonomy" id="1656887"/>
    <lineage>
        <taxon>Bacteria</taxon>
        <taxon>Thermotogati</taxon>
        <taxon>Deinococcota</taxon>
        <taxon>Deinococci</taxon>
        <taxon>Deinococcales</taxon>
        <taxon>Deinococcaceae</taxon>
        <taxon>Deinococcus</taxon>
    </lineage>
</organism>
<evidence type="ECO:0000313" key="2">
    <source>
        <dbReference type="Proteomes" id="UP001596317"/>
    </source>
</evidence>
<evidence type="ECO:0000313" key="1">
    <source>
        <dbReference type="EMBL" id="MFC6659978.1"/>
    </source>
</evidence>